<name>A0A8J2LNS2_9HEXA</name>
<evidence type="ECO:0000313" key="1">
    <source>
        <dbReference type="EMBL" id="CAG7835358.1"/>
    </source>
</evidence>
<keyword evidence="2" id="KW-1185">Reference proteome</keyword>
<evidence type="ECO:0000313" key="2">
    <source>
        <dbReference type="Proteomes" id="UP000708208"/>
    </source>
</evidence>
<reference evidence="1" key="1">
    <citation type="submission" date="2021-06" db="EMBL/GenBank/DDBJ databases">
        <authorList>
            <person name="Hodson N. C."/>
            <person name="Mongue J. A."/>
            <person name="Jaron S. K."/>
        </authorList>
    </citation>
    <scope>NUCLEOTIDE SEQUENCE</scope>
</reference>
<sequence length="72" mass="8045">MRTHSIHLQLAFPNFRRQNVRGSVLLTITSYRVSIHYMGNEKGEARGGFEGSFLLSTASFHCGKRDDCGLTA</sequence>
<comment type="caution">
    <text evidence="1">The sequence shown here is derived from an EMBL/GenBank/DDBJ whole genome shotgun (WGS) entry which is preliminary data.</text>
</comment>
<protein>
    <submittedName>
        <fullName evidence="1">Uncharacterized protein</fullName>
    </submittedName>
</protein>
<accession>A0A8J2LNS2</accession>
<gene>
    <name evidence="1" type="ORF">AFUS01_LOCUS44739</name>
</gene>
<organism evidence="1 2">
    <name type="scientific">Allacma fusca</name>
    <dbReference type="NCBI Taxonomy" id="39272"/>
    <lineage>
        <taxon>Eukaryota</taxon>
        <taxon>Metazoa</taxon>
        <taxon>Ecdysozoa</taxon>
        <taxon>Arthropoda</taxon>
        <taxon>Hexapoda</taxon>
        <taxon>Collembola</taxon>
        <taxon>Symphypleona</taxon>
        <taxon>Sminthuridae</taxon>
        <taxon>Allacma</taxon>
    </lineage>
</organism>
<dbReference type="Proteomes" id="UP000708208">
    <property type="component" value="Unassembled WGS sequence"/>
</dbReference>
<dbReference type="EMBL" id="CAJVCH010570607">
    <property type="protein sequence ID" value="CAG7835358.1"/>
    <property type="molecule type" value="Genomic_DNA"/>
</dbReference>
<dbReference type="AlphaFoldDB" id="A0A8J2LNS2"/>
<proteinExistence type="predicted"/>